<comment type="similarity">
    <text evidence="2">Belongs to the Tom22 family.</text>
</comment>
<feature type="region of interest" description="Disordered" evidence="13">
    <location>
        <begin position="1"/>
        <end position="22"/>
    </location>
</feature>
<dbReference type="AlphaFoldDB" id="A0A6I8V2F4"/>
<keyword evidence="15" id="KW-1185">Reference proteome</keyword>
<comment type="subcellular location">
    <subcellularLocation>
        <location evidence="1">Mitochondrion outer membrane</location>
        <topology evidence="1">Single-pass membrane protein</topology>
    </subcellularLocation>
</comment>
<gene>
    <name evidence="16" type="primary">LOC6897195</name>
</gene>
<evidence type="ECO:0000256" key="9">
    <source>
        <dbReference type="ARBA" id="ARBA00023010"/>
    </source>
</evidence>
<organism evidence="15 16">
    <name type="scientific">Drosophila pseudoobscura pseudoobscura</name>
    <name type="common">Fruit fly</name>
    <dbReference type="NCBI Taxonomy" id="46245"/>
    <lineage>
        <taxon>Eukaryota</taxon>
        <taxon>Metazoa</taxon>
        <taxon>Ecdysozoa</taxon>
        <taxon>Arthropoda</taxon>
        <taxon>Hexapoda</taxon>
        <taxon>Insecta</taxon>
        <taxon>Pterygota</taxon>
        <taxon>Neoptera</taxon>
        <taxon>Endopterygota</taxon>
        <taxon>Diptera</taxon>
        <taxon>Brachycera</taxon>
        <taxon>Muscomorpha</taxon>
        <taxon>Ephydroidea</taxon>
        <taxon>Drosophilidae</taxon>
        <taxon>Drosophila</taxon>
        <taxon>Sophophora</taxon>
    </lineage>
</organism>
<protein>
    <recommendedName>
        <fullName evidence="3">Mitochondrial import receptor subunit TOM22 homolog</fullName>
    </recommendedName>
</protein>
<evidence type="ECO:0000256" key="14">
    <source>
        <dbReference type="SAM" id="Phobius"/>
    </source>
</evidence>
<evidence type="ECO:0000256" key="4">
    <source>
        <dbReference type="ARBA" id="ARBA00022448"/>
    </source>
</evidence>
<evidence type="ECO:0000313" key="15">
    <source>
        <dbReference type="Proteomes" id="UP000001819"/>
    </source>
</evidence>
<evidence type="ECO:0000256" key="6">
    <source>
        <dbReference type="ARBA" id="ARBA00022787"/>
    </source>
</evidence>
<evidence type="ECO:0000256" key="12">
    <source>
        <dbReference type="ARBA" id="ARBA00023170"/>
    </source>
</evidence>
<evidence type="ECO:0000256" key="11">
    <source>
        <dbReference type="ARBA" id="ARBA00023136"/>
    </source>
</evidence>
<evidence type="ECO:0000256" key="2">
    <source>
        <dbReference type="ARBA" id="ARBA00009874"/>
    </source>
</evidence>
<dbReference type="GO" id="GO:0005741">
    <property type="term" value="C:mitochondrial outer membrane"/>
    <property type="evidence" value="ECO:0007669"/>
    <property type="project" value="UniProtKB-SubCell"/>
</dbReference>
<reference evidence="16" key="2">
    <citation type="submission" date="2025-08" db="UniProtKB">
        <authorList>
            <consortium name="RefSeq"/>
        </authorList>
    </citation>
    <scope>IDENTIFICATION</scope>
    <source>
        <strain evidence="16">MV-25-SWS-2005</strain>
        <tissue evidence="16">Whole body</tissue>
    </source>
</reference>
<keyword evidence="4" id="KW-0813">Transport</keyword>
<feature type="compositionally biased region" description="Basic and acidic residues" evidence="13">
    <location>
        <begin position="7"/>
        <end position="16"/>
    </location>
</feature>
<dbReference type="PANTHER" id="PTHR12504">
    <property type="entry name" value="MITOCHONDRIAL IMPORT RECEPTOR SUBUNIT TOM22"/>
    <property type="match status" value="1"/>
</dbReference>
<evidence type="ECO:0000256" key="5">
    <source>
        <dbReference type="ARBA" id="ARBA00022692"/>
    </source>
</evidence>
<keyword evidence="10" id="KW-0496">Mitochondrion</keyword>
<keyword evidence="5 14" id="KW-0812">Transmembrane</keyword>
<keyword evidence="8 14" id="KW-1133">Transmembrane helix</keyword>
<dbReference type="InParanoid" id="A0A6I8V2F4"/>
<sequence>MSQPSEDASHEYRNYDDEPDESVGERLWGLTEMLPESHRNAISTVAKGTVVCVQKVCSGSWMILSATLILLGPIIFEIERNHKPN</sequence>
<dbReference type="InterPro" id="IPR005683">
    <property type="entry name" value="Tom22"/>
</dbReference>
<proteinExistence type="inferred from homology"/>
<evidence type="ECO:0000256" key="13">
    <source>
        <dbReference type="SAM" id="MobiDB-lite"/>
    </source>
</evidence>
<dbReference type="KEGG" id="dpo:6897195"/>
<dbReference type="GO" id="GO:0006886">
    <property type="term" value="P:intracellular protein transport"/>
    <property type="evidence" value="ECO:0007669"/>
    <property type="project" value="InterPro"/>
</dbReference>
<reference evidence="15" key="1">
    <citation type="submission" date="2024-06" db="UniProtKB">
        <authorList>
            <consortium name="RefSeq"/>
        </authorList>
    </citation>
    <scope>NUCLEOTIDE SEQUENCE [LARGE SCALE GENOMIC DNA]</scope>
    <source>
        <strain evidence="15">MV2-25</strain>
    </source>
</reference>
<dbReference type="PANTHER" id="PTHR12504:SF0">
    <property type="entry name" value="MITOCHONDRIAL IMPORT RECEPTOR SUBUNIT TOM22 HOMOLOG"/>
    <property type="match status" value="1"/>
</dbReference>
<evidence type="ECO:0000256" key="7">
    <source>
        <dbReference type="ARBA" id="ARBA00022927"/>
    </source>
</evidence>
<dbReference type="CDD" id="cd22884">
    <property type="entry name" value="TOM22"/>
    <property type="match status" value="1"/>
</dbReference>
<dbReference type="RefSeq" id="XP_002137374.2">
    <property type="nucleotide sequence ID" value="XM_002137338.3"/>
</dbReference>
<evidence type="ECO:0000256" key="8">
    <source>
        <dbReference type="ARBA" id="ARBA00022989"/>
    </source>
</evidence>
<evidence type="ECO:0000256" key="10">
    <source>
        <dbReference type="ARBA" id="ARBA00023128"/>
    </source>
</evidence>
<keyword evidence="9" id="KW-0811">Translocation</keyword>
<accession>A0A6I8V2F4</accession>
<name>A0A6I8V2F4_DROPS</name>
<keyword evidence="12 16" id="KW-0675">Receptor</keyword>
<keyword evidence="6" id="KW-1000">Mitochondrion outer membrane</keyword>
<keyword evidence="7" id="KW-0653">Protein transport</keyword>
<feature type="transmembrane region" description="Helical" evidence="14">
    <location>
        <begin position="59"/>
        <end position="76"/>
    </location>
</feature>
<evidence type="ECO:0000256" key="1">
    <source>
        <dbReference type="ARBA" id="ARBA00004572"/>
    </source>
</evidence>
<evidence type="ECO:0000256" key="3">
    <source>
        <dbReference type="ARBA" id="ARBA00016229"/>
    </source>
</evidence>
<dbReference type="Proteomes" id="UP000001819">
    <property type="component" value="Chromosome 2"/>
</dbReference>
<evidence type="ECO:0000313" key="16">
    <source>
        <dbReference type="RefSeq" id="XP_002137374.2"/>
    </source>
</evidence>
<keyword evidence="11 14" id="KW-0472">Membrane</keyword>